<protein>
    <recommendedName>
        <fullName evidence="3">HTH psq-type domain-containing protein</fullName>
    </recommendedName>
</protein>
<evidence type="ECO:0008006" key="3">
    <source>
        <dbReference type="Google" id="ProtNLM"/>
    </source>
</evidence>
<proteinExistence type="predicted"/>
<dbReference type="RefSeq" id="WP_380027052.1">
    <property type="nucleotide sequence ID" value="NZ_JBHSHC010000114.1"/>
</dbReference>
<comment type="caution">
    <text evidence="1">The sequence shown here is derived from an EMBL/GenBank/DDBJ whole genome shotgun (WGS) entry which is preliminary data.</text>
</comment>
<dbReference type="Gene3D" id="1.10.10.60">
    <property type="entry name" value="Homeodomain-like"/>
    <property type="match status" value="1"/>
</dbReference>
<gene>
    <name evidence="1" type="ORF">ACFO8Q_16885</name>
</gene>
<accession>A0ABV9Q5F7</accession>
<sequence>MVRVQQIKQKSSMNYRGERSKKAKLIYEEVSEIRRLYASGNFTQDYLASQYGVSSSTIHNIVSNKTWNI</sequence>
<dbReference type="Proteomes" id="UP001596002">
    <property type="component" value="Unassembled WGS sequence"/>
</dbReference>
<organism evidence="1 2">
    <name type="scientific">Effusibacillus consociatus</name>
    <dbReference type="NCBI Taxonomy" id="1117041"/>
    <lineage>
        <taxon>Bacteria</taxon>
        <taxon>Bacillati</taxon>
        <taxon>Bacillota</taxon>
        <taxon>Bacilli</taxon>
        <taxon>Bacillales</taxon>
        <taxon>Alicyclobacillaceae</taxon>
        <taxon>Effusibacillus</taxon>
    </lineage>
</organism>
<dbReference type="EMBL" id="JBHSHC010000114">
    <property type="protein sequence ID" value="MFC4769013.1"/>
    <property type="molecule type" value="Genomic_DNA"/>
</dbReference>
<reference evidence="2" key="1">
    <citation type="journal article" date="2019" name="Int. J. Syst. Evol. Microbiol.">
        <title>The Global Catalogue of Microorganisms (GCM) 10K type strain sequencing project: providing services to taxonomists for standard genome sequencing and annotation.</title>
        <authorList>
            <consortium name="The Broad Institute Genomics Platform"/>
            <consortium name="The Broad Institute Genome Sequencing Center for Infectious Disease"/>
            <person name="Wu L."/>
            <person name="Ma J."/>
        </authorList>
    </citation>
    <scope>NUCLEOTIDE SEQUENCE [LARGE SCALE GENOMIC DNA]</scope>
    <source>
        <strain evidence="2">WYCCWR 12678</strain>
    </source>
</reference>
<evidence type="ECO:0000313" key="1">
    <source>
        <dbReference type="EMBL" id="MFC4769013.1"/>
    </source>
</evidence>
<keyword evidence="2" id="KW-1185">Reference proteome</keyword>
<evidence type="ECO:0000313" key="2">
    <source>
        <dbReference type="Proteomes" id="UP001596002"/>
    </source>
</evidence>
<name>A0ABV9Q5F7_9BACL</name>